<organism evidence="1 2">
    <name type="scientific">Caerostris darwini</name>
    <dbReference type="NCBI Taxonomy" id="1538125"/>
    <lineage>
        <taxon>Eukaryota</taxon>
        <taxon>Metazoa</taxon>
        <taxon>Ecdysozoa</taxon>
        <taxon>Arthropoda</taxon>
        <taxon>Chelicerata</taxon>
        <taxon>Arachnida</taxon>
        <taxon>Araneae</taxon>
        <taxon>Araneomorphae</taxon>
        <taxon>Entelegynae</taxon>
        <taxon>Araneoidea</taxon>
        <taxon>Araneidae</taxon>
        <taxon>Caerostris</taxon>
    </lineage>
</organism>
<gene>
    <name evidence="1" type="ORF">CDAR_282161</name>
</gene>
<keyword evidence="2" id="KW-1185">Reference proteome</keyword>
<name>A0AAV4WQP7_9ARAC</name>
<sequence>MEQCGPTPSLIGQAERSLFHFCLFSPSLYLFIFSQIPHRISLGRKVERPHRSWCQKKRSSRRRCRQMTSCLATAKKKMTERYGIRCSKWVGERESVAEKPNEKITKKSSNPTVGCEVGRAGSVDFLERRKKLKQYWRKFFSVRNEKRKEESCFF</sequence>
<accession>A0AAV4WQP7</accession>
<proteinExistence type="predicted"/>
<dbReference type="Proteomes" id="UP001054837">
    <property type="component" value="Unassembled WGS sequence"/>
</dbReference>
<dbReference type="EMBL" id="BPLQ01014972">
    <property type="protein sequence ID" value="GIY84821.1"/>
    <property type="molecule type" value="Genomic_DNA"/>
</dbReference>
<dbReference type="AlphaFoldDB" id="A0AAV4WQP7"/>
<protein>
    <submittedName>
        <fullName evidence="1">Uncharacterized protein</fullName>
    </submittedName>
</protein>
<comment type="caution">
    <text evidence="1">The sequence shown here is derived from an EMBL/GenBank/DDBJ whole genome shotgun (WGS) entry which is preliminary data.</text>
</comment>
<evidence type="ECO:0000313" key="2">
    <source>
        <dbReference type="Proteomes" id="UP001054837"/>
    </source>
</evidence>
<evidence type="ECO:0000313" key="1">
    <source>
        <dbReference type="EMBL" id="GIY84821.1"/>
    </source>
</evidence>
<reference evidence="1 2" key="1">
    <citation type="submission" date="2021-06" db="EMBL/GenBank/DDBJ databases">
        <title>Caerostris darwini draft genome.</title>
        <authorList>
            <person name="Kono N."/>
            <person name="Arakawa K."/>
        </authorList>
    </citation>
    <scope>NUCLEOTIDE SEQUENCE [LARGE SCALE GENOMIC DNA]</scope>
</reference>